<feature type="signal peptide" evidence="1">
    <location>
        <begin position="1"/>
        <end position="20"/>
    </location>
</feature>
<keyword evidence="1" id="KW-0732">Signal</keyword>
<feature type="chain" id="PRO_5002150471" evidence="1">
    <location>
        <begin position="21"/>
        <end position="231"/>
    </location>
</feature>
<dbReference type="AlphaFoldDB" id="A0A0C2IIU9"/>
<proteinExistence type="predicted"/>
<name>A0A0C2IIU9_THEKT</name>
<comment type="caution">
    <text evidence="2">The sequence shown here is derived from an EMBL/GenBank/DDBJ whole genome shotgun (WGS) entry which is preliminary data.</text>
</comment>
<organism evidence="2 3">
    <name type="scientific">Thelohanellus kitauei</name>
    <name type="common">Myxosporean</name>
    <dbReference type="NCBI Taxonomy" id="669202"/>
    <lineage>
        <taxon>Eukaryota</taxon>
        <taxon>Metazoa</taxon>
        <taxon>Cnidaria</taxon>
        <taxon>Myxozoa</taxon>
        <taxon>Myxosporea</taxon>
        <taxon>Bivalvulida</taxon>
        <taxon>Platysporina</taxon>
        <taxon>Myxobolidae</taxon>
        <taxon>Thelohanellus</taxon>
    </lineage>
</organism>
<dbReference type="Proteomes" id="UP000031668">
    <property type="component" value="Unassembled WGS sequence"/>
</dbReference>
<protein>
    <submittedName>
        <fullName evidence="2">Uncharacterized protein</fullName>
    </submittedName>
</protein>
<evidence type="ECO:0000313" key="3">
    <source>
        <dbReference type="Proteomes" id="UP000031668"/>
    </source>
</evidence>
<evidence type="ECO:0000313" key="2">
    <source>
        <dbReference type="EMBL" id="KII65269.1"/>
    </source>
</evidence>
<dbReference type="EMBL" id="JWZT01003910">
    <property type="protein sequence ID" value="KII65269.1"/>
    <property type="molecule type" value="Genomic_DNA"/>
</dbReference>
<keyword evidence="3" id="KW-1185">Reference proteome</keyword>
<accession>A0A0C2IIU9</accession>
<evidence type="ECO:0000256" key="1">
    <source>
        <dbReference type="SAM" id="SignalP"/>
    </source>
</evidence>
<gene>
    <name evidence="2" type="ORF">RF11_02688</name>
</gene>
<reference evidence="2 3" key="1">
    <citation type="journal article" date="2014" name="Genome Biol. Evol.">
        <title>The genome of the myxosporean Thelohanellus kitauei shows adaptations to nutrient acquisition within its fish host.</title>
        <authorList>
            <person name="Yang Y."/>
            <person name="Xiong J."/>
            <person name="Zhou Z."/>
            <person name="Huo F."/>
            <person name="Miao W."/>
            <person name="Ran C."/>
            <person name="Liu Y."/>
            <person name="Zhang J."/>
            <person name="Feng J."/>
            <person name="Wang M."/>
            <person name="Wang M."/>
            <person name="Wang L."/>
            <person name="Yao B."/>
        </authorList>
    </citation>
    <scope>NUCLEOTIDE SEQUENCE [LARGE SCALE GENOMIC DNA]</scope>
    <source>
        <strain evidence="2">Wuqing</strain>
    </source>
</reference>
<sequence>MYESITRIFCLCLFIVDVRHLFLQKFECYPTYGEKSLNIVSTLLHVFERYSTNQCWMNFLPFKTFQNLFMRYFSSFEGFKNYISGGTKPQNTCPIYVCLKADSEELFQELRQNSFLMHILSTFSSARTTRFPIKDAIYALRCLMIINCDQNISEFISDTLYDFDQEFNKYLITLFCQDSANIHFQDLIGVSKIIRKRLYPSNMVSKPLDHRSDQPNQDSVENIKGFYFVIY</sequence>